<proteinExistence type="predicted"/>
<organism evidence="3 4">
    <name type="scientific">Mytilus coruscus</name>
    <name type="common">Sea mussel</name>
    <dbReference type="NCBI Taxonomy" id="42192"/>
    <lineage>
        <taxon>Eukaryota</taxon>
        <taxon>Metazoa</taxon>
        <taxon>Spiralia</taxon>
        <taxon>Lophotrochozoa</taxon>
        <taxon>Mollusca</taxon>
        <taxon>Bivalvia</taxon>
        <taxon>Autobranchia</taxon>
        <taxon>Pteriomorphia</taxon>
        <taxon>Mytilida</taxon>
        <taxon>Mytiloidea</taxon>
        <taxon>Mytilidae</taxon>
        <taxon>Mytilinae</taxon>
        <taxon>Mytilus</taxon>
    </lineage>
</organism>
<dbReference type="OrthoDB" id="6047911at2759"/>
<keyword evidence="1" id="KW-0732">Signal</keyword>
<dbReference type="Proteomes" id="UP000507470">
    <property type="component" value="Unassembled WGS sequence"/>
</dbReference>
<dbReference type="InterPro" id="IPR016186">
    <property type="entry name" value="C-type_lectin-like/link_sf"/>
</dbReference>
<feature type="chain" id="PRO_5027110734" description="C-type lectin domain-containing protein" evidence="1">
    <location>
        <begin position="22"/>
        <end position="168"/>
    </location>
</feature>
<dbReference type="Pfam" id="PF00059">
    <property type="entry name" value="Lectin_C"/>
    <property type="match status" value="1"/>
</dbReference>
<dbReference type="SMART" id="SM00034">
    <property type="entry name" value="CLECT"/>
    <property type="match status" value="1"/>
</dbReference>
<dbReference type="CDD" id="cd00037">
    <property type="entry name" value="CLECT"/>
    <property type="match status" value="1"/>
</dbReference>
<dbReference type="PROSITE" id="PS50041">
    <property type="entry name" value="C_TYPE_LECTIN_2"/>
    <property type="match status" value="1"/>
</dbReference>
<evidence type="ECO:0000256" key="1">
    <source>
        <dbReference type="SAM" id="SignalP"/>
    </source>
</evidence>
<dbReference type="InterPro" id="IPR001304">
    <property type="entry name" value="C-type_lectin-like"/>
</dbReference>
<accession>A0A6J8DQY0</accession>
<feature type="domain" description="C-type lectin" evidence="2">
    <location>
        <begin position="39"/>
        <end position="156"/>
    </location>
</feature>
<dbReference type="InterPro" id="IPR016187">
    <property type="entry name" value="CTDL_fold"/>
</dbReference>
<dbReference type="EMBL" id="CACVKT020007709">
    <property type="protein sequence ID" value="CAC5410147.1"/>
    <property type="molecule type" value="Genomic_DNA"/>
</dbReference>
<dbReference type="Gene3D" id="3.10.100.10">
    <property type="entry name" value="Mannose-Binding Protein A, subunit A"/>
    <property type="match status" value="1"/>
</dbReference>
<evidence type="ECO:0000259" key="2">
    <source>
        <dbReference type="PROSITE" id="PS50041"/>
    </source>
</evidence>
<name>A0A6J8DQY0_MYTCO</name>
<dbReference type="AlphaFoldDB" id="A0A6J8DQY0"/>
<reference evidence="3 4" key="1">
    <citation type="submission" date="2020-06" db="EMBL/GenBank/DDBJ databases">
        <authorList>
            <person name="Li R."/>
            <person name="Bekaert M."/>
        </authorList>
    </citation>
    <scope>NUCLEOTIDE SEQUENCE [LARGE SCALE GENOMIC DNA]</scope>
    <source>
        <strain evidence="4">wild</strain>
    </source>
</reference>
<gene>
    <name evidence="3" type="ORF">MCOR_43351</name>
</gene>
<protein>
    <recommendedName>
        <fullName evidence="2">C-type lectin domain-containing protein</fullName>
    </recommendedName>
</protein>
<dbReference type="SUPFAM" id="SSF56436">
    <property type="entry name" value="C-type lectin-like"/>
    <property type="match status" value="1"/>
</dbReference>
<evidence type="ECO:0000313" key="4">
    <source>
        <dbReference type="Proteomes" id="UP000507470"/>
    </source>
</evidence>
<sequence length="168" mass="19290">MLNMFAVVFSVFFLYGDVMIARSHTDSHSENCRYPFRTIGDSCYLISKEKATPDQAFALCLRRGAYLANFETLEEAMLLKYELQLMKTGLHFHVGGRNINRYVPGGDWRWIKNGKMIKMAYKAFGSGQPNGSNAGPQDCMMFYAGERYIFHDVYCDHPSWSNGYICEK</sequence>
<feature type="signal peptide" evidence="1">
    <location>
        <begin position="1"/>
        <end position="21"/>
    </location>
</feature>
<keyword evidence="4" id="KW-1185">Reference proteome</keyword>
<evidence type="ECO:0000313" key="3">
    <source>
        <dbReference type="EMBL" id="CAC5410147.1"/>
    </source>
</evidence>